<sequence>MPSVDIGAHHALCEMNFHRLLTLMPNWQEGCQQWDFTLGDRHVHEVKLKVVDAAPYTTTVEVVQHLVGIKPPKLVVRLYHDANMAEIISWDRHRNWKPQYTYPNPQMYAPDEKLELNRFLGDWLEFCHSQGYAPAYNCEKVLVKRK</sequence>
<dbReference type="STRING" id="377629.TERTU_3922"/>
<dbReference type="EMBL" id="CP001614">
    <property type="protein sequence ID" value="ACR14496.1"/>
    <property type="molecule type" value="Genomic_DNA"/>
</dbReference>
<evidence type="ECO:0000313" key="1">
    <source>
        <dbReference type="EMBL" id="ACR14496.1"/>
    </source>
</evidence>
<dbReference type="Proteomes" id="UP000009080">
    <property type="component" value="Chromosome"/>
</dbReference>
<protein>
    <submittedName>
        <fullName evidence="1">Histidine kinase</fullName>
    </submittedName>
</protein>
<keyword evidence="2" id="KW-1185">Reference proteome</keyword>
<name>C5BTK5_TERTT</name>
<dbReference type="KEGG" id="ttu:TERTU_3922"/>
<dbReference type="HOGENOM" id="CLU_116657_1_1_6"/>
<dbReference type="Pfam" id="PF06853">
    <property type="entry name" value="DUF1249"/>
    <property type="match status" value="1"/>
</dbReference>
<dbReference type="eggNOG" id="COG3151">
    <property type="taxonomic scope" value="Bacteria"/>
</dbReference>
<reference evidence="1 2" key="1">
    <citation type="journal article" date="2009" name="PLoS ONE">
        <title>The complete genome of Teredinibacter turnerae T7901: an intracellular endosymbiont of marine wood-boring bivalves (shipworms).</title>
        <authorList>
            <person name="Yang J.C."/>
            <person name="Madupu R."/>
            <person name="Durkin A.S."/>
            <person name="Ekborg N.A."/>
            <person name="Pedamallu C.S."/>
            <person name="Hostetler J.B."/>
            <person name="Radune D."/>
            <person name="Toms B.S."/>
            <person name="Henrissat B."/>
            <person name="Coutinho P.M."/>
            <person name="Schwarz S."/>
            <person name="Field L."/>
            <person name="Trindade-Silva A.E."/>
            <person name="Soares C.A.G."/>
            <person name="Elshahawi S."/>
            <person name="Hanora A."/>
            <person name="Schmidt E.W."/>
            <person name="Haygood M.G."/>
            <person name="Posfai J."/>
            <person name="Benner J."/>
            <person name="Madinger C."/>
            <person name="Nove J."/>
            <person name="Anton B."/>
            <person name="Chaudhary K."/>
            <person name="Foster J."/>
            <person name="Holman A."/>
            <person name="Kumar S."/>
            <person name="Lessard P.A."/>
            <person name="Luyten Y.A."/>
            <person name="Slatko B."/>
            <person name="Wood N."/>
            <person name="Wu B."/>
            <person name="Teplitski M."/>
            <person name="Mougous J.D."/>
            <person name="Ward N."/>
            <person name="Eisen J.A."/>
            <person name="Badger J.H."/>
            <person name="Distel D.L."/>
        </authorList>
    </citation>
    <scope>NUCLEOTIDE SEQUENCE [LARGE SCALE GENOMIC DNA]</scope>
    <source>
        <strain evidence="2">ATCC 39867 / T7901</strain>
    </source>
</reference>
<dbReference type="GO" id="GO:0016301">
    <property type="term" value="F:kinase activity"/>
    <property type="evidence" value="ECO:0007669"/>
    <property type="project" value="UniProtKB-KW"/>
</dbReference>
<dbReference type="PANTHER" id="PTHR38774:SF1">
    <property type="entry name" value="CYTOPLASMIC PROTEIN"/>
    <property type="match status" value="1"/>
</dbReference>
<gene>
    <name evidence="1" type="ordered locus">TERTU_3922</name>
</gene>
<dbReference type="AlphaFoldDB" id="C5BTK5"/>
<proteinExistence type="predicted"/>
<dbReference type="InterPro" id="IPR009659">
    <property type="entry name" value="DUF1249"/>
</dbReference>
<accession>C5BTK5</accession>
<evidence type="ECO:0000313" key="2">
    <source>
        <dbReference type="Proteomes" id="UP000009080"/>
    </source>
</evidence>
<dbReference type="PANTHER" id="PTHR38774">
    <property type="entry name" value="CYTOPLASMIC PROTEIN-RELATED"/>
    <property type="match status" value="1"/>
</dbReference>
<keyword evidence="1" id="KW-0418">Kinase</keyword>
<keyword evidence="1" id="KW-0808">Transferase</keyword>
<organism evidence="1 2">
    <name type="scientific">Teredinibacter turnerae (strain ATCC 39867 / T7901)</name>
    <dbReference type="NCBI Taxonomy" id="377629"/>
    <lineage>
        <taxon>Bacteria</taxon>
        <taxon>Pseudomonadati</taxon>
        <taxon>Pseudomonadota</taxon>
        <taxon>Gammaproteobacteria</taxon>
        <taxon>Cellvibrionales</taxon>
        <taxon>Cellvibrionaceae</taxon>
        <taxon>Teredinibacter</taxon>
    </lineage>
</organism>